<proteinExistence type="inferred from homology"/>
<dbReference type="AlphaFoldDB" id="A0A6J6ZWS1"/>
<reference evidence="4" key="1">
    <citation type="submission" date="2020-05" db="EMBL/GenBank/DDBJ databases">
        <authorList>
            <person name="Chiriac C."/>
            <person name="Salcher M."/>
            <person name="Ghai R."/>
            <person name="Kavagutti S V."/>
        </authorList>
    </citation>
    <scope>NUCLEOTIDE SEQUENCE</scope>
</reference>
<dbReference type="GO" id="GO:0042602">
    <property type="term" value="F:riboflavin reductase (NADPH) activity"/>
    <property type="evidence" value="ECO:0007669"/>
    <property type="project" value="TreeGrafter"/>
</dbReference>
<dbReference type="PANTHER" id="PTHR30466">
    <property type="entry name" value="FLAVIN REDUCTASE"/>
    <property type="match status" value="1"/>
</dbReference>
<protein>
    <submittedName>
        <fullName evidence="4">Unannotated protein</fullName>
    </submittedName>
</protein>
<dbReference type="SUPFAM" id="SSF50475">
    <property type="entry name" value="FMN-binding split barrel"/>
    <property type="match status" value="1"/>
</dbReference>
<sequence length="86" mass="9641">MCWRFAKSSIEQPFEGVDWQPSAITGSPVLDGAIAWIDCRIEHVVEAGDHVFVLGRVLELEHAAPEHDPNPLLFFRGKLGDFRLQA</sequence>
<dbReference type="PANTHER" id="PTHR30466:SF11">
    <property type="entry name" value="FLAVIN-DEPENDENT MONOOXYGENASE, REDUCTASE SUBUNIT HSAB"/>
    <property type="match status" value="1"/>
</dbReference>
<dbReference type="GO" id="GO:0010181">
    <property type="term" value="F:FMN binding"/>
    <property type="evidence" value="ECO:0007669"/>
    <property type="project" value="InterPro"/>
</dbReference>
<dbReference type="InterPro" id="IPR012349">
    <property type="entry name" value="Split_barrel_FMN-bd"/>
</dbReference>
<evidence type="ECO:0000256" key="2">
    <source>
        <dbReference type="ARBA" id="ARBA00023002"/>
    </source>
</evidence>
<dbReference type="InterPro" id="IPR002563">
    <property type="entry name" value="Flavin_Rdtase-like_dom"/>
</dbReference>
<dbReference type="EMBL" id="CAFAAV010000123">
    <property type="protein sequence ID" value="CAB4824884.1"/>
    <property type="molecule type" value="Genomic_DNA"/>
</dbReference>
<evidence type="ECO:0000313" key="4">
    <source>
        <dbReference type="EMBL" id="CAB4824884.1"/>
    </source>
</evidence>
<keyword evidence="2" id="KW-0560">Oxidoreductase</keyword>
<organism evidence="4">
    <name type="scientific">freshwater metagenome</name>
    <dbReference type="NCBI Taxonomy" id="449393"/>
    <lineage>
        <taxon>unclassified sequences</taxon>
        <taxon>metagenomes</taxon>
        <taxon>ecological metagenomes</taxon>
    </lineage>
</organism>
<accession>A0A6J6ZWS1</accession>
<dbReference type="Gene3D" id="2.30.110.10">
    <property type="entry name" value="Electron Transport, Fmn-binding Protein, Chain A"/>
    <property type="match status" value="1"/>
</dbReference>
<feature type="domain" description="Flavin reductase like" evidence="3">
    <location>
        <begin position="2"/>
        <end position="80"/>
    </location>
</feature>
<dbReference type="InterPro" id="IPR050268">
    <property type="entry name" value="NADH-dep_flavin_reductase"/>
</dbReference>
<name>A0A6J6ZWS1_9ZZZZ</name>
<dbReference type="Pfam" id="PF01613">
    <property type="entry name" value="Flavin_Reduct"/>
    <property type="match status" value="1"/>
</dbReference>
<evidence type="ECO:0000256" key="1">
    <source>
        <dbReference type="ARBA" id="ARBA00008898"/>
    </source>
</evidence>
<gene>
    <name evidence="4" type="ORF">UFOPK3099_01613</name>
</gene>
<comment type="similarity">
    <text evidence="1">Belongs to the non-flavoprotein flavin reductase family.</text>
</comment>
<evidence type="ECO:0000259" key="3">
    <source>
        <dbReference type="Pfam" id="PF01613"/>
    </source>
</evidence>